<dbReference type="Gene3D" id="2.10.109.10">
    <property type="entry name" value="Umud Fragment, subunit A"/>
    <property type="match status" value="1"/>
</dbReference>
<dbReference type="RefSeq" id="WP_345646087.1">
    <property type="nucleotide sequence ID" value="NZ_BAABLY010000040.1"/>
</dbReference>
<sequence>MRGGLQSRTENAGQPHECPPWWGDRSGIGDPTLATVVGQDDHVTGDPLWRESAMRLRRVTVRGPSMSPALSDGDVVLVRFGAPVRSGDVVLVTWGSRPGQLSVKRAVHPDGDGWHVRGDNPFGSTDSTTLGPARVHAVARHRLWPRPGRVPAPRR</sequence>
<evidence type="ECO:0000313" key="4">
    <source>
        <dbReference type="Proteomes" id="UP001464923"/>
    </source>
</evidence>
<dbReference type="SUPFAM" id="SSF51306">
    <property type="entry name" value="LexA/Signal peptidase"/>
    <property type="match status" value="1"/>
</dbReference>
<gene>
    <name evidence="3" type="ORF">WHI96_16635</name>
</gene>
<keyword evidence="4" id="KW-1185">Reference proteome</keyword>
<comment type="caution">
    <text evidence="3">The sequence shown here is derived from an EMBL/GenBank/DDBJ whole genome shotgun (WGS) entry which is preliminary data.</text>
</comment>
<feature type="compositionally biased region" description="Polar residues" evidence="1">
    <location>
        <begin position="1"/>
        <end position="12"/>
    </location>
</feature>
<protein>
    <submittedName>
        <fullName evidence="3">S24/S26 family peptidase</fullName>
    </submittedName>
</protein>
<feature type="region of interest" description="Disordered" evidence="1">
    <location>
        <begin position="1"/>
        <end position="27"/>
    </location>
</feature>
<evidence type="ECO:0000259" key="2">
    <source>
        <dbReference type="Pfam" id="PF00717"/>
    </source>
</evidence>
<accession>A0ABV1JZZ1</accession>
<feature type="domain" description="Peptidase S24/S26A/S26B/S26C" evidence="2">
    <location>
        <begin position="28"/>
        <end position="121"/>
    </location>
</feature>
<evidence type="ECO:0000313" key="3">
    <source>
        <dbReference type="EMBL" id="MEQ3540448.1"/>
    </source>
</evidence>
<dbReference type="EMBL" id="JBEDNP010000009">
    <property type="protein sequence ID" value="MEQ3540448.1"/>
    <property type="molecule type" value="Genomic_DNA"/>
</dbReference>
<dbReference type="CDD" id="cd06462">
    <property type="entry name" value="Peptidase_S24_S26"/>
    <property type="match status" value="1"/>
</dbReference>
<dbReference type="Pfam" id="PF00717">
    <property type="entry name" value="Peptidase_S24"/>
    <property type="match status" value="1"/>
</dbReference>
<dbReference type="Proteomes" id="UP001464923">
    <property type="component" value="Unassembled WGS sequence"/>
</dbReference>
<proteinExistence type="predicted"/>
<dbReference type="InterPro" id="IPR015927">
    <property type="entry name" value="Peptidase_S24_S26A/B/C"/>
</dbReference>
<dbReference type="InterPro" id="IPR036286">
    <property type="entry name" value="LexA/Signal_pep-like_sf"/>
</dbReference>
<evidence type="ECO:0000256" key="1">
    <source>
        <dbReference type="SAM" id="MobiDB-lite"/>
    </source>
</evidence>
<name>A0ABV1JZZ1_9PSEU</name>
<reference evidence="3 4" key="1">
    <citation type="submission" date="2024-03" db="EMBL/GenBank/DDBJ databases">
        <title>Draft genome sequence of Pseudonocardia tropica JCM 19149.</title>
        <authorList>
            <person name="Butdee W."/>
            <person name="Duangmal K."/>
        </authorList>
    </citation>
    <scope>NUCLEOTIDE SEQUENCE [LARGE SCALE GENOMIC DNA]</scope>
    <source>
        <strain evidence="3 4">JCM 19149</strain>
    </source>
</reference>
<organism evidence="3 4">
    <name type="scientific">Pseudonocardia tropica</name>
    <dbReference type="NCBI Taxonomy" id="681289"/>
    <lineage>
        <taxon>Bacteria</taxon>
        <taxon>Bacillati</taxon>
        <taxon>Actinomycetota</taxon>
        <taxon>Actinomycetes</taxon>
        <taxon>Pseudonocardiales</taxon>
        <taxon>Pseudonocardiaceae</taxon>
        <taxon>Pseudonocardia</taxon>
    </lineage>
</organism>